<evidence type="ECO:0000256" key="2">
    <source>
        <dbReference type="ARBA" id="ARBA00022692"/>
    </source>
</evidence>
<comment type="similarity">
    <text evidence="5 6">Belongs to the anion channel-forming bestrophin (TC 1.A.46) family. Calcium-sensitive chloride channel subfamily.</text>
</comment>
<keyword evidence="6" id="KW-0813">Transport</keyword>
<keyword evidence="8" id="KW-1185">Reference proteome</keyword>
<evidence type="ECO:0000256" key="6">
    <source>
        <dbReference type="RuleBase" id="RU363126"/>
    </source>
</evidence>
<keyword evidence="3" id="KW-1133">Transmembrane helix</keyword>
<dbReference type="InterPro" id="IPR021134">
    <property type="entry name" value="Bestrophin-like"/>
</dbReference>
<keyword evidence="6" id="KW-0407">Ion channel</keyword>
<sequence>MSRVAEQLINPFGDDDEDFELNWIIDRHMKVTKQRFIVTKRRFIEKSQYLRLDSLNFNIVIYKMETKKLHRLKSFMKYFAVSYLIVDTLIARAPPLTKDIFFNEESPELPYTEASAGFKKKTYRGSVANMVVLKLVESLKFLLRIPEEQQNLILPDIIEEGEDSDDEMKYLKTHLKQSHLSLKFHEMHANSNTSGVFKDF</sequence>
<proteinExistence type="inferred from homology"/>
<evidence type="ECO:0000256" key="4">
    <source>
        <dbReference type="ARBA" id="ARBA00023136"/>
    </source>
</evidence>
<comment type="function">
    <text evidence="6">Forms chloride channels.</text>
</comment>
<evidence type="ECO:0000256" key="3">
    <source>
        <dbReference type="ARBA" id="ARBA00022989"/>
    </source>
</evidence>
<dbReference type="GO" id="GO:0005886">
    <property type="term" value="C:plasma membrane"/>
    <property type="evidence" value="ECO:0007669"/>
    <property type="project" value="UniProtKB-SubCell"/>
</dbReference>
<comment type="caution">
    <text evidence="7">The sequence shown here is derived from an EMBL/GenBank/DDBJ whole genome shotgun (WGS) entry which is preliminary data.</text>
</comment>
<keyword evidence="6" id="KW-0406">Ion transport</keyword>
<dbReference type="GO" id="GO:0005254">
    <property type="term" value="F:chloride channel activity"/>
    <property type="evidence" value="ECO:0007669"/>
    <property type="project" value="UniProtKB-KW"/>
</dbReference>
<keyword evidence="2" id="KW-0812">Transmembrane</keyword>
<dbReference type="EMBL" id="SEYY01008548">
    <property type="protein sequence ID" value="KAB7502102.1"/>
    <property type="molecule type" value="Genomic_DNA"/>
</dbReference>
<evidence type="ECO:0000313" key="8">
    <source>
        <dbReference type="Proteomes" id="UP000326759"/>
    </source>
</evidence>
<dbReference type="Proteomes" id="UP000326759">
    <property type="component" value="Unassembled WGS sequence"/>
</dbReference>
<dbReference type="PANTHER" id="PTHR10736:SF0">
    <property type="entry name" value="BESTROPHIN HOMOLOG"/>
    <property type="match status" value="1"/>
</dbReference>
<dbReference type="AlphaFoldDB" id="A0A5N5T6J5"/>
<evidence type="ECO:0000256" key="5">
    <source>
        <dbReference type="ARBA" id="ARBA00034769"/>
    </source>
</evidence>
<keyword evidence="6" id="KW-0869">Chloride channel</keyword>
<dbReference type="GO" id="GO:0034707">
    <property type="term" value="C:chloride channel complex"/>
    <property type="evidence" value="ECO:0007669"/>
    <property type="project" value="UniProtKB-KW"/>
</dbReference>
<dbReference type="OrthoDB" id="201595at2759"/>
<gene>
    <name evidence="7" type="ORF">Anas_12272</name>
</gene>
<protein>
    <recommendedName>
        <fullName evidence="6">Bestrophin homolog</fullName>
    </recommendedName>
</protein>
<reference evidence="7 8" key="1">
    <citation type="journal article" date="2019" name="PLoS Biol.">
        <title>Sex chromosomes control vertical transmission of feminizing Wolbachia symbionts in an isopod.</title>
        <authorList>
            <person name="Becking T."/>
            <person name="Chebbi M.A."/>
            <person name="Giraud I."/>
            <person name="Moumen B."/>
            <person name="Laverre T."/>
            <person name="Caubet Y."/>
            <person name="Peccoud J."/>
            <person name="Gilbert C."/>
            <person name="Cordaux R."/>
        </authorList>
    </citation>
    <scope>NUCLEOTIDE SEQUENCE [LARGE SCALE GENOMIC DNA]</scope>
    <source>
        <strain evidence="7">ANa2</strain>
        <tissue evidence="7">Whole body excluding digestive tract and cuticle</tissue>
    </source>
</reference>
<keyword evidence="4" id="KW-0472">Membrane</keyword>
<organism evidence="7 8">
    <name type="scientific">Armadillidium nasatum</name>
    <dbReference type="NCBI Taxonomy" id="96803"/>
    <lineage>
        <taxon>Eukaryota</taxon>
        <taxon>Metazoa</taxon>
        <taxon>Ecdysozoa</taxon>
        <taxon>Arthropoda</taxon>
        <taxon>Crustacea</taxon>
        <taxon>Multicrustacea</taxon>
        <taxon>Malacostraca</taxon>
        <taxon>Eumalacostraca</taxon>
        <taxon>Peracarida</taxon>
        <taxon>Isopoda</taxon>
        <taxon>Oniscidea</taxon>
        <taxon>Crinocheta</taxon>
        <taxon>Armadillidiidae</taxon>
        <taxon>Armadillidium</taxon>
    </lineage>
</organism>
<keyword evidence="6" id="KW-1003">Cell membrane</keyword>
<evidence type="ECO:0000256" key="1">
    <source>
        <dbReference type="ARBA" id="ARBA00004370"/>
    </source>
</evidence>
<accession>A0A5N5T6J5</accession>
<dbReference type="PANTHER" id="PTHR10736">
    <property type="entry name" value="BESTROPHIN"/>
    <property type="match status" value="1"/>
</dbReference>
<dbReference type="Pfam" id="PF01062">
    <property type="entry name" value="Bestrophin"/>
    <property type="match status" value="1"/>
</dbReference>
<evidence type="ECO:0000313" key="7">
    <source>
        <dbReference type="EMBL" id="KAB7502102.1"/>
    </source>
</evidence>
<keyword evidence="6" id="KW-0868">Chloride</keyword>
<comment type="subcellular location">
    <subcellularLocation>
        <location evidence="6">Cell membrane</location>
        <topology evidence="6">Multi-pass membrane protein</topology>
    </subcellularLocation>
    <subcellularLocation>
        <location evidence="1">Membrane</location>
    </subcellularLocation>
</comment>
<name>A0A5N5T6J5_9CRUS</name>
<dbReference type="InterPro" id="IPR000615">
    <property type="entry name" value="Bestrophin"/>
</dbReference>